<sequence>MKKQIKTGIYKVIKIGTSFFPVFEFNDLEIIFLGNSYRTEKGAEKKLLNHLQSANIN</sequence>
<gene>
    <name evidence="1" type="ORF">UFOVP514_22</name>
</gene>
<accession>A0A6J5MQF4</accession>
<protein>
    <submittedName>
        <fullName evidence="1">Uncharacterized protein</fullName>
    </submittedName>
</protein>
<proteinExistence type="predicted"/>
<dbReference type="EMBL" id="LR796477">
    <property type="protein sequence ID" value="CAB4147300.1"/>
    <property type="molecule type" value="Genomic_DNA"/>
</dbReference>
<name>A0A6J5MQF4_9CAUD</name>
<reference evidence="1" key="1">
    <citation type="submission" date="2020-04" db="EMBL/GenBank/DDBJ databases">
        <authorList>
            <person name="Chiriac C."/>
            <person name="Salcher M."/>
            <person name="Ghai R."/>
            <person name="Kavagutti S V."/>
        </authorList>
    </citation>
    <scope>NUCLEOTIDE SEQUENCE</scope>
</reference>
<organism evidence="1">
    <name type="scientific">uncultured Caudovirales phage</name>
    <dbReference type="NCBI Taxonomy" id="2100421"/>
    <lineage>
        <taxon>Viruses</taxon>
        <taxon>Duplodnaviria</taxon>
        <taxon>Heunggongvirae</taxon>
        <taxon>Uroviricota</taxon>
        <taxon>Caudoviricetes</taxon>
        <taxon>Peduoviridae</taxon>
        <taxon>Maltschvirus</taxon>
        <taxon>Maltschvirus maltsch</taxon>
    </lineage>
</organism>
<evidence type="ECO:0000313" key="1">
    <source>
        <dbReference type="EMBL" id="CAB4147300.1"/>
    </source>
</evidence>